<dbReference type="EMBL" id="JAENHP010000029">
    <property type="protein sequence ID" value="MBM2622878.1"/>
    <property type="molecule type" value="Genomic_DNA"/>
</dbReference>
<feature type="compositionally biased region" description="Gly residues" evidence="9">
    <location>
        <begin position="343"/>
        <end position="353"/>
    </location>
</feature>
<evidence type="ECO:0000256" key="8">
    <source>
        <dbReference type="ARBA" id="ARBA00023012"/>
    </source>
</evidence>
<organism evidence="12 13">
    <name type="scientific">Paractinoplanes ovalisporus</name>
    <dbReference type="NCBI Taxonomy" id="2810368"/>
    <lineage>
        <taxon>Bacteria</taxon>
        <taxon>Bacillati</taxon>
        <taxon>Actinomycetota</taxon>
        <taxon>Actinomycetes</taxon>
        <taxon>Micromonosporales</taxon>
        <taxon>Micromonosporaceae</taxon>
        <taxon>Paractinoplanes</taxon>
    </lineage>
</organism>
<keyword evidence="7" id="KW-0067">ATP-binding</keyword>
<evidence type="ECO:0000256" key="10">
    <source>
        <dbReference type="SAM" id="Phobius"/>
    </source>
</evidence>
<evidence type="ECO:0000256" key="5">
    <source>
        <dbReference type="ARBA" id="ARBA00022741"/>
    </source>
</evidence>
<keyword evidence="5" id="KW-0547">Nucleotide-binding</keyword>
<evidence type="ECO:0000313" key="12">
    <source>
        <dbReference type="EMBL" id="MBM2622878.1"/>
    </source>
</evidence>
<dbReference type="InterPro" id="IPR011712">
    <property type="entry name" value="Sig_transdc_His_kin_sub3_dim/P"/>
</dbReference>
<comment type="caution">
    <text evidence="12">The sequence shown here is derived from an EMBL/GenBank/DDBJ whole genome shotgun (WGS) entry which is preliminary data.</text>
</comment>
<feature type="transmembrane region" description="Helical" evidence="10">
    <location>
        <begin position="20"/>
        <end position="45"/>
    </location>
</feature>
<keyword evidence="13" id="KW-1185">Reference proteome</keyword>
<keyword evidence="10" id="KW-1133">Transmembrane helix</keyword>
<evidence type="ECO:0000256" key="1">
    <source>
        <dbReference type="ARBA" id="ARBA00000085"/>
    </source>
</evidence>
<dbReference type="Proteomes" id="UP000632138">
    <property type="component" value="Unassembled WGS sequence"/>
</dbReference>
<evidence type="ECO:0000313" key="13">
    <source>
        <dbReference type="Proteomes" id="UP000632138"/>
    </source>
</evidence>
<feature type="transmembrane region" description="Helical" evidence="10">
    <location>
        <begin position="57"/>
        <end position="79"/>
    </location>
</feature>
<keyword evidence="4" id="KW-0808">Transferase</keyword>
<name>A0ABS2AT20_9ACTN</name>
<protein>
    <recommendedName>
        <fullName evidence="2">histidine kinase</fullName>
        <ecNumber evidence="2">2.7.13.3</ecNumber>
    </recommendedName>
</protein>
<feature type="region of interest" description="Disordered" evidence="9">
    <location>
        <begin position="295"/>
        <end position="353"/>
    </location>
</feature>
<dbReference type="SUPFAM" id="SSF55874">
    <property type="entry name" value="ATPase domain of HSP90 chaperone/DNA topoisomerase II/histidine kinase"/>
    <property type="match status" value="1"/>
</dbReference>
<evidence type="ECO:0000256" key="2">
    <source>
        <dbReference type="ARBA" id="ARBA00012438"/>
    </source>
</evidence>
<proteinExistence type="predicted"/>
<dbReference type="EC" id="2.7.13.3" evidence="2"/>
<keyword evidence="3" id="KW-0597">Phosphoprotein</keyword>
<dbReference type="InterPro" id="IPR036890">
    <property type="entry name" value="HATPase_C_sf"/>
</dbReference>
<evidence type="ECO:0000256" key="3">
    <source>
        <dbReference type="ARBA" id="ARBA00022553"/>
    </source>
</evidence>
<evidence type="ECO:0000256" key="9">
    <source>
        <dbReference type="SAM" id="MobiDB-lite"/>
    </source>
</evidence>
<keyword evidence="10" id="KW-0472">Membrane</keyword>
<dbReference type="SMART" id="SM00387">
    <property type="entry name" value="HATPase_c"/>
    <property type="match status" value="1"/>
</dbReference>
<keyword evidence="6 12" id="KW-0418">Kinase</keyword>
<evidence type="ECO:0000256" key="6">
    <source>
        <dbReference type="ARBA" id="ARBA00022777"/>
    </source>
</evidence>
<dbReference type="InterPro" id="IPR003594">
    <property type="entry name" value="HATPase_dom"/>
</dbReference>
<dbReference type="Pfam" id="PF07730">
    <property type="entry name" value="HisKA_3"/>
    <property type="match status" value="1"/>
</dbReference>
<sequence length="353" mass="37006">MPEVHTPDEARVLSFLGARLVPAFLGAVTAGLLVVGVVLAVIVVRAFVSGAMSVLDVVAQVLIGTTLLGLNVQAIGSVLRLDRWLARTLLEPGSREELEQRITELTATRAGVMAAVDAERRRIERDLHDGLQQRLVSLGMLLGRARRSRDPDQAARLLAQAHDDARHALDELREVAWRVYPSALDNGTVDDALSMVAQRSAVPVRISYRLAERPPPQVETVLYFVASEAITNAAKHSGATVIDIHIDVAGSGFGSSSEVEMLIRDDGHGGADPSGSGLQGLARRVAALDGSFTLQSPPKGGTTLRVTLPTTPAPPHGTTAPRVMPSATPTPPQSLATTTDAAGPGGAGLAGRG</sequence>
<dbReference type="PANTHER" id="PTHR24421">
    <property type="entry name" value="NITRATE/NITRITE SENSOR PROTEIN NARX-RELATED"/>
    <property type="match status" value="1"/>
</dbReference>
<dbReference type="Pfam" id="PF02518">
    <property type="entry name" value="HATPase_c"/>
    <property type="match status" value="1"/>
</dbReference>
<reference evidence="12 13" key="1">
    <citation type="submission" date="2021-01" db="EMBL/GenBank/DDBJ databases">
        <title>Actinoplanes sp. nov. LDG1-06 isolated from lichen.</title>
        <authorList>
            <person name="Saeng-In P."/>
            <person name="Phongsopitanun W."/>
            <person name="Kanchanasin P."/>
            <person name="Yuki M."/>
            <person name="Kudo T."/>
            <person name="Ohkuma M."/>
            <person name="Tanasupawat S."/>
        </authorList>
    </citation>
    <scope>NUCLEOTIDE SEQUENCE [LARGE SCALE GENOMIC DNA]</scope>
    <source>
        <strain evidence="12 13">LDG1-06</strain>
    </source>
</reference>
<dbReference type="Gene3D" id="3.30.565.10">
    <property type="entry name" value="Histidine kinase-like ATPase, C-terminal domain"/>
    <property type="match status" value="1"/>
</dbReference>
<keyword evidence="8" id="KW-0902">Two-component regulatory system</keyword>
<gene>
    <name evidence="12" type="ORF">JIG36_46000</name>
</gene>
<dbReference type="PANTHER" id="PTHR24421:SF10">
    <property type="entry name" value="NITRATE_NITRITE SENSOR PROTEIN NARQ"/>
    <property type="match status" value="1"/>
</dbReference>
<evidence type="ECO:0000259" key="11">
    <source>
        <dbReference type="SMART" id="SM00387"/>
    </source>
</evidence>
<keyword evidence="10" id="KW-0812">Transmembrane</keyword>
<comment type="catalytic activity">
    <reaction evidence="1">
        <text>ATP + protein L-histidine = ADP + protein N-phospho-L-histidine.</text>
        <dbReference type="EC" id="2.7.13.3"/>
    </reaction>
</comment>
<accession>A0ABS2AT20</accession>
<evidence type="ECO:0000256" key="4">
    <source>
        <dbReference type="ARBA" id="ARBA00022679"/>
    </source>
</evidence>
<dbReference type="GO" id="GO:0016301">
    <property type="term" value="F:kinase activity"/>
    <property type="evidence" value="ECO:0007669"/>
    <property type="project" value="UniProtKB-KW"/>
</dbReference>
<evidence type="ECO:0000256" key="7">
    <source>
        <dbReference type="ARBA" id="ARBA00022840"/>
    </source>
</evidence>
<feature type="domain" description="Histidine kinase/HSP90-like ATPase" evidence="11">
    <location>
        <begin position="217"/>
        <end position="312"/>
    </location>
</feature>
<dbReference type="CDD" id="cd16917">
    <property type="entry name" value="HATPase_UhpB-NarQ-NarX-like"/>
    <property type="match status" value="1"/>
</dbReference>
<dbReference type="Gene3D" id="1.20.5.1930">
    <property type="match status" value="1"/>
</dbReference>
<dbReference type="InterPro" id="IPR050482">
    <property type="entry name" value="Sensor_HK_TwoCompSys"/>
</dbReference>